<dbReference type="Proteomes" id="UP001589854">
    <property type="component" value="Unassembled WGS sequence"/>
</dbReference>
<protein>
    <submittedName>
        <fullName evidence="2">NAD(P)-dependent oxidoreductase</fullName>
    </submittedName>
</protein>
<dbReference type="RefSeq" id="WP_378934847.1">
    <property type="nucleotide sequence ID" value="NZ_JBHLVO010000010.1"/>
</dbReference>
<evidence type="ECO:0000313" key="2">
    <source>
        <dbReference type="EMBL" id="MFC0272363.1"/>
    </source>
</evidence>
<accession>A0ABV6GF96</accession>
<evidence type="ECO:0000313" key="3">
    <source>
        <dbReference type="Proteomes" id="UP001589854"/>
    </source>
</evidence>
<keyword evidence="3" id="KW-1185">Reference proteome</keyword>
<dbReference type="Gene3D" id="3.40.50.720">
    <property type="entry name" value="NAD(P)-binding Rossmann-like Domain"/>
    <property type="match status" value="1"/>
</dbReference>
<name>A0ABV6GF96_9BACI</name>
<dbReference type="InterPro" id="IPR006140">
    <property type="entry name" value="D-isomer_DH_NAD-bd"/>
</dbReference>
<dbReference type="InterPro" id="IPR036291">
    <property type="entry name" value="NAD(P)-bd_dom_sf"/>
</dbReference>
<reference evidence="2 3" key="1">
    <citation type="submission" date="2024-09" db="EMBL/GenBank/DDBJ databases">
        <authorList>
            <person name="Sun Q."/>
            <person name="Mori K."/>
        </authorList>
    </citation>
    <scope>NUCLEOTIDE SEQUENCE [LARGE SCALE GENOMIC DNA]</scope>
    <source>
        <strain evidence="2 3">CCM 7228</strain>
    </source>
</reference>
<proteinExistence type="predicted"/>
<comment type="caution">
    <text evidence="2">The sequence shown here is derived from an EMBL/GenBank/DDBJ whole genome shotgun (WGS) entry which is preliminary data.</text>
</comment>
<feature type="domain" description="D-isomer specific 2-hydroxyacid dehydrogenase NAD-binding" evidence="1">
    <location>
        <begin position="1"/>
        <end position="37"/>
    </location>
</feature>
<evidence type="ECO:0000259" key="1">
    <source>
        <dbReference type="Pfam" id="PF02826"/>
    </source>
</evidence>
<organism evidence="2 3">
    <name type="scientific">Metabacillus herbersteinensis</name>
    <dbReference type="NCBI Taxonomy" id="283816"/>
    <lineage>
        <taxon>Bacteria</taxon>
        <taxon>Bacillati</taxon>
        <taxon>Bacillota</taxon>
        <taxon>Bacilli</taxon>
        <taxon>Bacillales</taxon>
        <taxon>Bacillaceae</taxon>
        <taxon>Metabacillus</taxon>
    </lineage>
</organism>
<dbReference type="Pfam" id="PF02826">
    <property type="entry name" value="2-Hacid_dh_C"/>
    <property type="match status" value="1"/>
</dbReference>
<dbReference type="EMBL" id="JBHLVO010000010">
    <property type="protein sequence ID" value="MFC0272363.1"/>
    <property type="molecule type" value="Genomic_DNA"/>
</dbReference>
<gene>
    <name evidence="2" type="ORF">ACFFIX_13055</name>
</gene>
<sequence length="50" mass="5407">MFKVKELRLVKDNTIIANVSRGGIVDEVALADDLNVSVLVTAVELGNRNP</sequence>
<dbReference type="SUPFAM" id="SSF51735">
    <property type="entry name" value="NAD(P)-binding Rossmann-fold domains"/>
    <property type="match status" value="1"/>
</dbReference>